<feature type="domain" description="HTH tetR-type" evidence="6">
    <location>
        <begin position="59"/>
        <end position="119"/>
    </location>
</feature>
<evidence type="ECO:0000256" key="2">
    <source>
        <dbReference type="ARBA" id="ARBA00023125"/>
    </source>
</evidence>
<dbReference type="Pfam" id="PF21943">
    <property type="entry name" value="TetR_C_46"/>
    <property type="match status" value="1"/>
</dbReference>
<keyword evidence="8" id="KW-1185">Reference proteome</keyword>
<dbReference type="Pfam" id="PF00440">
    <property type="entry name" value="TetR_N"/>
    <property type="match status" value="1"/>
</dbReference>
<dbReference type="InterPro" id="IPR009057">
    <property type="entry name" value="Homeodomain-like_sf"/>
</dbReference>
<proteinExistence type="predicted"/>
<sequence>MSVTSRTPRSSDRPRRSSGGDGDRARRASARPADDRAPLVPEPGVPVAGASLTRQERKARTRQALLDATLERLEDQAFGAISLREVARSAGITPTAFYRHFESMEDLGLVLVDESFRALREMLRVRRAAATEPGDEIRAAVATLVEHVHGQRAHFRFIARERSGGTAPLRSAIRQEIRLFSSQLATDLARYPVLRERATADLQMIADLIVAAAVSAVEQLLDVPPGRPDLEDEIRGVAEDQLRLIVLGALQWRSAS</sequence>
<feature type="compositionally biased region" description="Basic and acidic residues" evidence="5">
    <location>
        <begin position="21"/>
        <end position="37"/>
    </location>
</feature>
<keyword evidence="3" id="KW-0804">Transcription</keyword>
<dbReference type="Gene3D" id="1.10.357.10">
    <property type="entry name" value="Tetracycline Repressor, domain 2"/>
    <property type="match status" value="1"/>
</dbReference>
<reference evidence="7 8" key="1">
    <citation type="submission" date="2023-11" db="EMBL/GenBank/DDBJ databases">
        <authorList>
            <person name="Xu M."/>
            <person name="Jiang T."/>
        </authorList>
    </citation>
    <scope>NUCLEOTIDE SEQUENCE [LARGE SCALE GENOMIC DNA]</scope>
    <source>
        <strain evidence="7 8">SD</strain>
    </source>
</reference>
<keyword evidence="1" id="KW-0805">Transcription regulation</keyword>
<dbReference type="InterPro" id="IPR054129">
    <property type="entry name" value="DesT_TetR_C"/>
</dbReference>
<dbReference type="InterPro" id="IPR050692">
    <property type="entry name" value="HTH_transcr_repressor_FabR"/>
</dbReference>
<evidence type="ECO:0000256" key="5">
    <source>
        <dbReference type="SAM" id="MobiDB-lite"/>
    </source>
</evidence>
<protein>
    <submittedName>
        <fullName evidence="7">TetR family transcriptional regulator</fullName>
    </submittedName>
</protein>
<dbReference type="Gene3D" id="1.10.10.60">
    <property type="entry name" value="Homeodomain-like"/>
    <property type="match status" value="1"/>
</dbReference>
<dbReference type="SUPFAM" id="SSF46689">
    <property type="entry name" value="Homeodomain-like"/>
    <property type="match status" value="1"/>
</dbReference>
<accession>A0ABU4VGW6</accession>
<dbReference type="PANTHER" id="PTHR47752:SF1">
    <property type="entry name" value="HTH-TYPE TRANSCRIPTIONAL REPRESSOR FABR"/>
    <property type="match status" value="1"/>
</dbReference>
<dbReference type="PROSITE" id="PS50977">
    <property type="entry name" value="HTH_TETR_2"/>
    <property type="match status" value="1"/>
</dbReference>
<dbReference type="EMBL" id="JAXAVX010000002">
    <property type="protein sequence ID" value="MDX8151059.1"/>
    <property type="molecule type" value="Genomic_DNA"/>
</dbReference>
<evidence type="ECO:0000256" key="3">
    <source>
        <dbReference type="ARBA" id="ARBA00023163"/>
    </source>
</evidence>
<comment type="caution">
    <text evidence="7">The sequence shown here is derived from an EMBL/GenBank/DDBJ whole genome shotgun (WGS) entry which is preliminary data.</text>
</comment>
<evidence type="ECO:0000313" key="7">
    <source>
        <dbReference type="EMBL" id="MDX8151059.1"/>
    </source>
</evidence>
<gene>
    <name evidence="7" type="ORF">SK069_05605</name>
</gene>
<evidence type="ECO:0000256" key="1">
    <source>
        <dbReference type="ARBA" id="ARBA00023015"/>
    </source>
</evidence>
<feature type="DNA-binding region" description="H-T-H motif" evidence="4">
    <location>
        <begin position="82"/>
        <end position="101"/>
    </location>
</feature>
<feature type="region of interest" description="Disordered" evidence="5">
    <location>
        <begin position="1"/>
        <end position="58"/>
    </location>
</feature>
<name>A0ABU4VGW6_9ACTN</name>
<dbReference type="PANTHER" id="PTHR47752">
    <property type="entry name" value="HTH-TYPE TRANSCRIPTIONAL REPRESSOR FABR"/>
    <property type="match status" value="1"/>
</dbReference>
<dbReference type="InterPro" id="IPR001647">
    <property type="entry name" value="HTH_TetR"/>
</dbReference>
<evidence type="ECO:0000259" key="6">
    <source>
        <dbReference type="PROSITE" id="PS50977"/>
    </source>
</evidence>
<keyword evidence="2 4" id="KW-0238">DNA-binding</keyword>
<evidence type="ECO:0000313" key="8">
    <source>
        <dbReference type="Proteomes" id="UP001277761"/>
    </source>
</evidence>
<evidence type="ECO:0000256" key="4">
    <source>
        <dbReference type="PROSITE-ProRule" id="PRU00335"/>
    </source>
</evidence>
<dbReference type="Proteomes" id="UP001277761">
    <property type="component" value="Unassembled WGS sequence"/>
</dbReference>
<dbReference type="RefSeq" id="WP_319953212.1">
    <property type="nucleotide sequence ID" value="NZ_JAXAVX010000002.1"/>
</dbReference>
<dbReference type="PRINTS" id="PR00455">
    <property type="entry name" value="HTHTETR"/>
</dbReference>
<organism evidence="7 8">
    <name type="scientific">Patulibacter brassicae</name>
    <dbReference type="NCBI Taxonomy" id="1705717"/>
    <lineage>
        <taxon>Bacteria</taxon>
        <taxon>Bacillati</taxon>
        <taxon>Actinomycetota</taxon>
        <taxon>Thermoleophilia</taxon>
        <taxon>Solirubrobacterales</taxon>
        <taxon>Patulibacteraceae</taxon>
        <taxon>Patulibacter</taxon>
    </lineage>
</organism>